<keyword evidence="4" id="KW-0479">Metal-binding</keyword>
<dbReference type="GO" id="GO:0046512">
    <property type="term" value="P:sphingosine biosynthetic process"/>
    <property type="evidence" value="ECO:0007669"/>
    <property type="project" value="TreeGrafter"/>
</dbReference>
<dbReference type="AlphaFoldDB" id="A0A167P4L3"/>
<feature type="domain" description="Neutral/alkaline non-lysosomal ceramidase N-terminal" evidence="6">
    <location>
        <begin position="32"/>
        <end position="546"/>
    </location>
</feature>
<dbReference type="PANTHER" id="PTHR12670:SF1">
    <property type="entry name" value="NEUTRAL CERAMIDASE"/>
    <property type="match status" value="1"/>
</dbReference>
<keyword evidence="4" id="KW-0862">Zinc</keyword>
<comment type="cofactor">
    <cofactor evidence="4">
        <name>Zn(2+)</name>
        <dbReference type="ChEBI" id="CHEBI:29105"/>
    </cofactor>
    <text evidence="4">Binds 1 zinc ion per subunit.</text>
</comment>
<reference evidence="8 9" key="1">
    <citation type="journal article" date="2016" name="Mol. Biol. Evol.">
        <title>Comparative Genomics of Early-Diverging Mushroom-Forming Fungi Provides Insights into the Origins of Lignocellulose Decay Capabilities.</title>
        <authorList>
            <person name="Nagy L.G."/>
            <person name="Riley R."/>
            <person name="Tritt A."/>
            <person name="Adam C."/>
            <person name="Daum C."/>
            <person name="Floudas D."/>
            <person name="Sun H."/>
            <person name="Yadav J.S."/>
            <person name="Pangilinan J."/>
            <person name="Larsson K.H."/>
            <person name="Matsuura K."/>
            <person name="Barry K."/>
            <person name="Labutti K."/>
            <person name="Kuo R."/>
            <person name="Ohm R.A."/>
            <person name="Bhattacharya S.S."/>
            <person name="Shirouzu T."/>
            <person name="Yoshinaga Y."/>
            <person name="Martin F.M."/>
            <person name="Grigoriev I.V."/>
            <person name="Hibbett D.S."/>
        </authorList>
    </citation>
    <scope>NUCLEOTIDE SEQUENCE [LARGE SCALE GENOMIC DNA]</scope>
    <source>
        <strain evidence="8 9">TUFC12733</strain>
    </source>
</reference>
<evidence type="ECO:0000313" key="9">
    <source>
        <dbReference type="Proteomes" id="UP000076738"/>
    </source>
</evidence>
<dbReference type="GO" id="GO:0017040">
    <property type="term" value="F:N-acylsphingosine amidohydrolase activity"/>
    <property type="evidence" value="ECO:0007669"/>
    <property type="project" value="UniProtKB-UniRule"/>
</dbReference>
<keyword evidence="9" id="KW-1185">Reference proteome</keyword>
<dbReference type="Proteomes" id="UP000076738">
    <property type="component" value="Unassembled WGS sequence"/>
</dbReference>
<dbReference type="Gene3D" id="2.60.40.2300">
    <property type="entry name" value="Neutral/alkaline non-lysosomal ceramidase, C-terminal domain"/>
    <property type="match status" value="1"/>
</dbReference>
<feature type="binding site" evidence="4">
    <location>
        <position position="233"/>
    </location>
    <ligand>
        <name>Zn(2+)</name>
        <dbReference type="ChEBI" id="CHEBI:29105"/>
    </ligand>
</feature>
<dbReference type="EMBL" id="KV417276">
    <property type="protein sequence ID" value="KZO98414.1"/>
    <property type="molecule type" value="Genomic_DNA"/>
</dbReference>
<sequence>MLLVTCYCFAGSGRMMPFFDTFSTTAEQGATYQLGLGIADITGPIVEINLMGYADSSQLGTGLHMRMRSRAFLVASEDLRDRWVLVNADICMGDTAVRLGVLEKLAELYPGLYTTQNVAIVGTHSHAGVGGYMQNVLPQITSRGFVRESYEAIVQGIVLSVQRAHESLKPGNVELGVTTLLDTNINRSPFAYSANPLEEREKYEYDQDKDLVLLRFADAKGSDRGFASFFSVHGTSLYRNNTLISGDNKGMAAYLYESFMEPDTPPGNNSFVAGFFQASVGDTSPNTEGAFCETGEDAGQPCTYENSTCNGQAQGCQGRGPGFRISDYESNRIIGYNQFQAAKKIMSSPTRALLSGNVRAVHQYVDMSEYKFKLSNGTDVSTCPPALGYGFAGGTSDGAGKFDFTQNRNGTEENLFWRYVKSGIGGQPTEAQAHCHLPKPILFNSGFAHKPYDWSPSIVDMQMFRIGETIILIVPAEFTTMAGRRLMETIKSELFTQGIVGEDARVILTGPANAYSHYVSTPEEYQIQRYEGASTLFGPWTLDAYKSIFTSLVSYVSDAAIPLPNPGPSPPDLRSEQKSFHLPVVSDAAPFGRAFGSVVHDIEENRTFYPGESVSATFQGANPRNNMRLEDTYLRVEVAEGTEWRTVRTDSHPSTLFEWTRTSTILGTSVVNITWVVEKHAQPGLYRIRYLGDSKSIWGRQPSPFEGVSSSFTVGV</sequence>
<evidence type="ECO:0000256" key="4">
    <source>
        <dbReference type="PIRSR" id="PIRSR606823-2"/>
    </source>
</evidence>
<dbReference type="GO" id="GO:0042759">
    <property type="term" value="P:long-chain fatty acid biosynthetic process"/>
    <property type="evidence" value="ECO:0007669"/>
    <property type="project" value="TreeGrafter"/>
</dbReference>
<dbReference type="InterPro" id="IPR038445">
    <property type="entry name" value="NCDase_C_sf"/>
</dbReference>
<dbReference type="STRING" id="1330018.A0A167P4L3"/>
<evidence type="ECO:0000256" key="2">
    <source>
        <dbReference type="ARBA" id="ARBA00022801"/>
    </source>
</evidence>
<evidence type="ECO:0000256" key="3">
    <source>
        <dbReference type="PIRSR" id="PIRSR606823-1"/>
    </source>
</evidence>
<accession>A0A167P4L3</accession>
<dbReference type="Pfam" id="PF04734">
    <property type="entry name" value="Ceramidase_alk"/>
    <property type="match status" value="1"/>
</dbReference>
<dbReference type="OrthoDB" id="191371at2759"/>
<feature type="binding site" evidence="4">
    <location>
        <position position="124"/>
    </location>
    <ligand>
        <name>Zn(2+)</name>
        <dbReference type="ChEBI" id="CHEBI:29105"/>
    </ligand>
</feature>
<dbReference type="PANTHER" id="PTHR12670">
    <property type="entry name" value="CERAMIDASE"/>
    <property type="match status" value="1"/>
</dbReference>
<dbReference type="InterPro" id="IPR031331">
    <property type="entry name" value="NEUT/ALK_ceramidase_C"/>
</dbReference>
<name>A0A167P4L3_CALVF</name>
<feature type="binding site" evidence="4">
    <location>
        <position position="518"/>
    </location>
    <ligand>
        <name>Zn(2+)</name>
        <dbReference type="ChEBI" id="CHEBI:29105"/>
    </ligand>
</feature>
<gene>
    <name evidence="8" type="ORF">CALVIDRAFT_478810</name>
</gene>
<keyword evidence="5" id="KW-0746">Sphingolipid metabolism</keyword>
<dbReference type="GO" id="GO:0046872">
    <property type="term" value="F:metal ion binding"/>
    <property type="evidence" value="ECO:0007669"/>
    <property type="project" value="UniProtKB-KW"/>
</dbReference>
<dbReference type="GO" id="GO:0016020">
    <property type="term" value="C:membrane"/>
    <property type="evidence" value="ECO:0007669"/>
    <property type="project" value="GOC"/>
</dbReference>
<evidence type="ECO:0000256" key="5">
    <source>
        <dbReference type="RuleBase" id="RU366019"/>
    </source>
</evidence>
<organism evidence="8 9">
    <name type="scientific">Calocera viscosa (strain TUFC12733)</name>
    <dbReference type="NCBI Taxonomy" id="1330018"/>
    <lineage>
        <taxon>Eukaryota</taxon>
        <taxon>Fungi</taxon>
        <taxon>Dikarya</taxon>
        <taxon>Basidiomycota</taxon>
        <taxon>Agaricomycotina</taxon>
        <taxon>Dacrymycetes</taxon>
        <taxon>Dacrymycetales</taxon>
        <taxon>Dacrymycetaceae</taxon>
        <taxon>Calocera</taxon>
    </lineage>
</organism>
<comment type="similarity">
    <text evidence="1 5">Belongs to the neutral ceramidase family.</text>
</comment>
<dbReference type="Pfam" id="PF17048">
    <property type="entry name" value="Ceramidse_alk_C"/>
    <property type="match status" value="1"/>
</dbReference>
<feature type="domain" description="Neutral/alkaline non-lysosomal ceramidase C-terminal" evidence="7">
    <location>
        <begin position="549"/>
        <end position="714"/>
    </location>
</feature>
<comment type="catalytic activity">
    <reaction evidence="5">
        <text>an N-acylsphing-4-enine + H2O = sphing-4-enine + a fatty acid</text>
        <dbReference type="Rhea" id="RHEA:20856"/>
        <dbReference type="ChEBI" id="CHEBI:15377"/>
        <dbReference type="ChEBI" id="CHEBI:28868"/>
        <dbReference type="ChEBI" id="CHEBI:52639"/>
        <dbReference type="ChEBI" id="CHEBI:57756"/>
        <dbReference type="EC" id="3.5.1.23"/>
    </reaction>
</comment>
<dbReference type="GO" id="GO:0046514">
    <property type="term" value="P:ceramide catabolic process"/>
    <property type="evidence" value="ECO:0007669"/>
    <property type="project" value="InterPro"/>
</dbReference>
<proteinExistence type="inferred from homology"/>
<dbReference type="EC" id="3.5.1.23" evidence="5"/>
<keyword evidence="2 5" id="KW-0378">Hydrolase</keyword>
<dbReference type="GO" id="GO:0005576">
    <property type="term" value="C:extracellular region"/>
    <property type="evidence" value="ECO:0007669"/>
    <property type="project" value="TreeGrafter"/>
</dbReference>
<evidence type="ECO:0000259" key="6">
    <source>
        <dbReference type="Pfam" id="PF04734"/>
    </source>
</evidence>
<dbReference type="InterPro" id="IPR006823">
    <property type="entry name" value="Ceramidase_alk"/>
</dbReference>
<keyword evidence="5" id="KW-0443">Lipid metabolism</keyword>
<evidence type="ECO:0000259" key="7">
    <source>
        <dbReference type="Pfam" id="PF17048"/>
    </source>
</evidence>
<dbReference type="InterPro" id="IPR031329">
    <property type="entry name" value="NEUT/ALK_ceramidase_N"/>
</dbReference>
<feature type="active site" description="Nucleophile" evidence="3">
    <location>
        <position position="284"/>
    </location>
</feature>
<evidence type="ECO:0000256" key="1">
    <source>
        <dbReference type="ARBA" id="ARBA00009835"/>
    </source>
</evidence>
<evidence type="ECO:0000313" key="8">
    <source>
        <dbReference type="EMBL" id="KZO98414.1"/>
    </source>
</evidence>
<feature type="binding site" evidence="4">
    <location>
        <position position="477"/>
    </location>
    <ligand>
        <name>Zn(2+)</name>
        <dbReference type="ChEBI" id="CHEBI:29105"/>
    </ligand>
</feature>
<protein>
    <recommendedName>
        <fullName evidence="5">Neutral ceramidase</fullName>
        <ecNumber evidence="5">3.5.1.23</ecNumber>
    </recommendedName>
</protein>